<feature type="domain" description="Cyclic nucleotide-binding" evidence="2">
    <location>
        <begin position="196"/>
        <end position="295"/>
    </location>
</feature>
<dbReference type="InterPro" id="IPR050503">
    <property type="entry name" value="cAMP-dep_PK_reg_su-like"/>
</dbReference>
<dbReference type="InterPro" id="IPR000595">
    <property type="entry name" value="cNMP-bd_dom"/>
</dbReference>
<evidence type="ECO:0000313" key="3">
    <source>
        <dbReference type="EMBL" id="GBG30401.1"/>
    </source>
</evidence>
<dbReference type="Gene3D" id="2.60.120.10">
    <property type="entry name" value="Jelly Rolls"/>
    <property type="match status" value="2"/>
</dbReference>
<evidence type="ECO:0000313" key="4">
    <source>
        <dbReference type="Proteomes" id="UP000241890"/>
    </source>
</evidence>
<proteinExistence type="predicted"/>
<dbReference type="GO" id="GO:0005952">
    <property type="term" value="C:cAMP-dependent protein kinase complex"/>
    <property type="evidence" value="ECO:0007669"/>
    <property type="project" value="InterPro"/>
</dbReference>
<dbReference type="InParanoid" id="A0A2R5GPX6"/>
<dbReference type="PROSITE" id="PS50042">
    <property type="entry name" value="CNMP_BINDING_3"/>
    <property type="match status" value="2"/>
</dbReference>
<evidence type="ECO:0000256" key="1">
    <source>
        <dbReference type="SAM" id="MobiDB-lite"/>
    </source>
</evidence>
<feature type="region of interest" description="Disordered" evidence="1">
    <location>
        <begin position="1"/>
        <end position="31"/>
    </location>
</feature>
<dbReference type="PROSITE" id="PS00889">
    <property type="entry name" value="CNMP_BINDING_2"/>
    <property type="match status" value="1"/>
</dbReference>
<dbReference type="GO" id="GO:0034236">
    <property type="term" value="F:protein kinase A catalytic subunit binding"/>
    <property type="evidence" value="ECO:0007669"/>
    <property type="project" value="TreeGrafter"/>
</dbReference>
<dbReference type="EMBL" id="BEYU01000076">
    <property type="protein sequence ID" value="GBG30401.1"/>
    <property type="molecule type" value="Genomic_DNA"/>
</dbReference>
<protein>
    <submittedName>
        <fullName evidence="3">cAMP-dependent protein kinase regulatory subunit</fullName>
    </submittedName>
</protein>
<dbReference type="OrthoDB" id="26525at2759"/>
<dbReference type="InterPro" id="IPR018490">
    <property type="entry name" value="cNMP-bd_dom_sf"/>
</dbReference>
<dbReference type="Pfam" id="PF00027">
    <property type="entry name" value="cNMP_binding"/>
    <property type="match status" value="2"/>
</dbReference>
<dbReference type="GO" id="GO:0004862">
    <property type="term" value="F:cAMP-dependent protein kinase inhibitor activity"/>
    <property type="evidence" value="ECO:0007669"/>
    <property type="project" value="TreeGrafter"/>
</dbReference>
<dbReference type="GO" id="GO:0030552">
    <property type="term" value="F:cAMP binding"/>
    <property type="evidence" value="ECO:0007669"/>
    <property type="project" value="TreeGrafter"/>
</dbReference>
<dbReference type="Proteomes" id="UP000241890">
    <property type="component" value="Unassembled WGS sequence"/>
</dbReference>
<dbReference type="AlphaFoldDB" id="A0A2R5GPX6"/>
<dbReference type="CDD" id="cd00038">
    <property type="entry name" value="CAP_ED"/>
    <property type="match status" value="2"/>
</dbReference>
<reference evidence="3 4" key="1">
    <citation type="submission" date="2017-12" db="EMBL/GenBank/DDBJ databases">
        <title>Sequencing, de novo assembly and annotation of complete genome of a new Thraustochytrid species, strain FCC1311.</title>
        <authorList>
            <person name="Sedici K."/>
            <person name="Godart F."/>
            <person name="Aiese Cigliano R."/>
            <person name="Sanseverino W."/>
            <person name="Barakat M."/>
            <person name="Ortet P."/>
            <person name="Marechal E."/>
            <person name="Cagnac O."/>
            <person name="Amato A."/>
        </authorList>
    </citation>
    <scope>NUCLEOTIDE SEQUENCE [LARGE SCALE GENOMIC DNA]</scope>
</reference>
<dbReference type="SUPFAM" id="SSF51206">
    <property type="entry name" value="cAMP-binding domain-like"/>
    <property type="match status" value="2"/>
</dbReference>
<dbReference type="InterPro" id="IPR014710">
    <property type="entry name" value="RmlC-like_jellyroll"/>
</dbReference>
<organism evidence="3 4">
    <name type="scientific">Hondaea fermentalgiana</name>
    <dbReference type="NCBI Taxonomy" id="2315210"/>
    <lineage>
        <taxon>Eukaryota</taxon>
        <taxon>Sar</taxon>
        <taxon>Stramenopiles</taxon>
        <taxon>Bigyra</taxon>
        <taxon>Labyrinthulomycetes</taxon>
        <taxon>Thraustochytrida</taxon>
        <taxon>Thraustochytriidae</taxon>
        <taxon>Hondaea</taxon>
    </lineage>
</organism>
<dbReference type="GO" id="GO:0005829">
    <property type="term" value="C:cytosol"/>
    <property type="evidence" value="ECO:0007669"/>
    <property type="project" value="TreeGrafter"/>
</dbReference>
<name>A0A2R5GPX6_9STRA</name>
<feature type="compositionally biased region" description="Polar residues" evidence="1">
    <location>
        <begin position="1"/>
        <end position="10"/>
    </location>
</feature>
<sequence>MGDPTSNATATAEEKDSAAVEPAVPGNAKTQAPVSGIDEAYLTQMRLDSLFEELVEELLVDTPDNPVKYMIDYLFAQFPDQARESSFANTFPTSANFVGGGIPLTGLTALSIGHDADELENEEEDGPVPDVTLPFQQTQGREANLPPRRRGAVCARTITEDSASTSLPALKDSTPEDGPTPGELQILCDALEKDFYFSQLNANERRAVQSGFRIMNLSQDETACRQGETSTQFFVVAAGECKQELRDEHILTLKAATCFGHANLLHAAKAVTTVTVTSEKARVFSIDAERFRSLLHSFRKSTRSESHAAVLRKVPVFGTSVLSDVEVGRLAADVATVENFSVGDILVRQHAPSDTMYVILDGTARCEQRLSASDRGQLVTCFGAGDWFGEIALITDRPRAASVIAETAITALAIARDRFTRVFGPLTEVLCRDEVLFRRFVSDKL</sequence>
<dbReference type="InterPro" id="IPR018488">
    <property type="entry name" value="cNMP-bd_CS"/>
</dbReference>
<comment type="caution">
    <text evidence="3">The sequence shown here is derived from an EMBL/GenBank/DDBJ whole genome shotgun (WGS) entry which is preliminary data.</text>
</comment>
<dbReference type="SMART" id="SM00100">
    <property type="entry name" value="cNMP"/>
    <property type="match status" value="2"/>
</dbReference>
<dbReference type="PANTHER" id="PTHR11635:SF152">
    <property type="entry name" value="CAMP-DEPENDENT PROTEIN KINASE TYPE I REGULATORY SUBUNIT-RELATED"/>
    <property type="match status" value="1"/>
</dbReference>
<dbReference type="PANTHER" id="PTHR11635">
    <property type="entry name" value="CAMP-DEPENDENT PROTEIN KINASE REGULATORY CHAIN"/>
    <property type="match status" value="1"/>
</dbReference>
<dbReference type="PRINTS" id="PR00103">
    <property type="entry name" value="CAMPKINASE"/>
</dbReference>
<gene>
    <name evidence="3" type="ORF">FCC1311_066202</name>
</gene>
<keyword evidence="4" id="KW-1185">Reference proteome</keyword>
<dbReference type="SUPFAM" id="SSF47391">
    <property type="entry name" value="Dimerization-anchoring domain of cAMP-dependent PK regulatory subunit"/>
    <property type="match status" value="1"/>
</dbReference>
<accession>A0A2R5GPX6</accession>
<evidence type="ECO:0000259" key="2">
    <source>
        <dbReference type="PROSITE" id="PS50042"/>
    </source>
</evidence>
<feature type="domain" description="Cyclic nucleotide-binding" evidence="2">
    <location>
        <begin position="332"/>
        <end position="440"/>
    </location>
</feature>